<dbReference type="InterPro" id="IPR000120">
    <property type="entry name" value="Amidase"/>
</dbReference>
<dbReference type="EMBL" id="BOPV01000001">
    <property type="protein sequence ID" value="GIL39015.1"/>
    <property type="molecule type" value="Genomic_DNA"/>
</dbReference>
<dbReference type="Proteomes" id="UP000681075">
    <property type="component" value="Unassembled WGS sequence"/>
</dbReference>
<proteinExistence type="predicted"/>
<evidence type="ECO:0000313" key="3">
    <source>
        <dbReference type="EMBL" id="GIL39015.1"/>
    </source>
</evidence>
<dbReference type="InterPro" id="IPR023631">
    <property type="entry name" value="Amidase_dom"/>
</dbReference>
<keyword evidence="4" id="KW-1185">Reference proteome</keyword>
<dbReference type="InterPro" id="IPR006311">
    <property type="entry name" value="TAT_signal"/>
</dbReference>
<feature type="domain" description="Amidase" evidence="2">
    <location>
        <begin position="165"/>
        <end position="515"/>
    </location>
</feature>
<dbReference type="SUPFAM" id="SSF75304">
    <property type="entry name" value="Amidase signature (AS) enzymes"/>
    <property type="match status" value="1"/>
</dbReference>
<protein>
    <submittedName>
        <fullName evidence="3">Amidase</fullName>
    </submittedName>
</protein>
<gene>
    <name evidence="3" type="ORF">TMPK1_12520</name>
</gene>
<dbReference type="AlphaFoldDB" id="A0A8S8XCJ7"/>
<accession>A0A8S8XCJ7</accession>
<dbReference type="Gene3D" id="3.90.1300.10">
    <property type="entry name" value="Amidase signature (AS) domain"/>
    <property type="match status" value="1"/>
</dbReference>
<dbReference type="Pfam" id="PF01425">
    <property type="entry name" value="Amidase"/>
    <property type="match status" value="1"/>
</dbReference>
<dbReference type="GO" id="GO:0050567">
    <property type="term" value="F:glutaminyl-tRNA synthase (glutamine-hydrolyzing) activity"/>
    <property type="evidence" value="ECO:0007669"/>
    <property type="project" value="TreeGrafter"/>
</dbReference>
<dbReference type="InterPro" id="IPR036928">
    <property type="entry name" value="AS_sf"/>
</dbReference>
<name>A0A8S8XCJ7_9PROT</name>
<organism evidence="3 4">
    <name type="scientific">Roseiterribacter gracilis</name>
    <dbReference type="NCBI Taxonomy" id="2812848"/>
    <lineage>
        <taxon>Bacteria</taxon>
        <taxon>Pseudomonadati</taxon>
        <taxon>Pseudomonadota</taxon>
        <taxon>Alphaproteobacteria</taxon>
        <taxon>Rhodospirillales</taxon>
        <taxon>Roseiterribacteraceae</taxon>
        <taxon>Roseiterribacter</taxon>
    </lineage>
</organism>
<dbReference type="RefSeq" id="WP_420242116.1">
    <property type="nucleotide sequence ID" value="NZ_BOPV01000001.1"/>
</dbReference>
<dbReference type="PROSITE" id="PS51318">
    <property type="entry name" value="TAT"/>
    <property type="match status" value="1"/>
</dbReference>
<sequence>MSDSENKATGPSRRVLLATAIATAANAPLAAAFGAEPKKAPPAAKAAAAPTPNKSGITDADLKGAAKLAQVEYSDAERAQLLSTFDDTLERARRLRTLNPPNDLAPAVIFDPRLPNRTYRTQRNNVRLPDASVPDLPADEESIAFASARTQAAWLQRGAITSAKLTELYLARIAKFAPSLDCFVTVTADVAREQAANADRERKAGKVRGPLHGLPYVLKDLADSANIRTTWGSTPYKDRVATQDATITIKLREAGAVLLGKTTLGEFASGEIWYGGITRNPWNRKEGSSGSSAGSAAAVAAGLASFGIGTETMGSIVSPSHRCGTTGLRPTFGRVSRAGCMALCWSLDKIGALARSVDDTALVLSVLNGRDDADASSIGWGLDIDATRDLRDMKIGFVPALFEKDATDVDRAALEAAKKLGAKMVEVTLPDQPWDLLRMQLEVEAAAAFERITLDHIDRTLRQQGDNAWGNTWRRARFASAVDYVQSQRFRRRAMELMDGVFSDVDAMIGPNFAGSMLVVTNFTGHPCLAMRAGFRDLATRPTPLDPPNNDPAAPKFRVPHAISLWAPLFEETALITVGRALEQALGVAQERPNLS</sequence>
<dbReference type="PANTHER" id="PTHR11895">
    <property type="entry name" value="TRANSAMIDASE"/>
    <property type="match status" value="1"/>
</dbReference>
<evidence type="ECO:0000256" key="1">
    <source>
        <dbReference type="SAM" id="MobiDB-lite"/>
    </source>
</evidence>
<evidence type="ECO:0000313" key="4">
    <source>
        <dbReference type="Proteomes" id="UP000681075"/>
    </source>
</evidence>
<dbReference type="PANTHER" id="PTHR11895:SF73">
    <property type="entry name" value="AMIDASE FAMILY PROTEIN"/>
    <property type="match status" value="1"/>
</dbReference>
<feature type="compositionally biased region" description="Low complexity" evidence="1">
    <location>
        <begin position="36"/>
        <end position="54"/>
    </location>
</feature>
<reference evidence="3" key="1">
    <citation type="submission" date="2021-02" db="EMBL/GenBank/DDBJ databases">
        <title>Genome sequence of Rhodospirillales sp. strain TMPK1 isolated from soil.</title>
        <authorList>
            <person name="Nakai R."/>
            <person name="Kusada H."/>
            <person name="Tamaki H."/>
        </authorList>
    </citation>
    <scope>NUCLEOTIDE SEQUENCE</scope>
    <source>
        <strain evidence="3">TMPK1</strain>
    </source>
</reference>
<comment type="caution">
    <text evidence="3">The sequence shown here is derived from an EMBL/GenBank/DDBJ whole genome shotgun (WGS) entry which is preliminary data.</text>
</comment>
<evidence type="ECO:0000259" key="2">
    <source>
        <dbReference type="Pfam" id="PF01425"/>
    </source>
</evidence>
<feature type="region of interest" description="Disordered" evidence="1">
    <location>
        <begin position="36"/>
        <end position="58"/>
    </location>
</feature>